<dbReference type="SUPFAM" id="SSF48403">
    <property type="entry name" value="Ankyrin repeat"/>
    <property type="match status" value="1"/>
</dbReference>
<reference evidence="3 5" key="1">
    <citation type="submission" date="2019-07" db="EMBL/GenBank/DDBJ databases">
        <title>Venturia inaequalis Genome Resource.</title>
        <authorList>
            <person name="Lichtner F.J."/>
        </authorList>
    </citation>
    <scope>NUCLEOTIDE SEQUENCE [LARGE SCALE GENOMIC DNA]</scope>
    <source>
        <strain evidence="2 4">120213</strain>
        <strain evidence="1">Bline_iso_100314</strain>
        <strain evidence="3 5">DMI_063113</strain>
    </source>
</reference>
<evidence type="ECO:0000313" key="3">
    <source>
        <dbReference type="EMBL" id="KAE9973165.1"/>
    </source>
</evidence>
<dbReference type="Proteomes" id="UP000447873">
    <property type="component" value="Unassembled WGS sequence"/>
</dbReference>
<dbReference type="EMBL" id="WNWR01000602">
    <property type="protein sequence ID" value="KAE9973165.1"/>
    <property type="molecule type" value="Genomic_DNA"/>
</dbReference>
<evidence type="ECO:0000313" key="4">
    <source>
        <dbReference type="Proteomes" id="UP000447873"/>
    </source>
</evidence>
<evidence type="ECO:0000313" key="1">
    <source>
        <dbReference type="EMBL" id="KAE9966393.1"/>
    </source>
</evidence>
<dbReference type="OrthoDB" id="194358at2759"/>
<evidence type="ECO:0000313" key="5">
    <source>
        <dbReference type="Proteomes" id="UP000490939"/>
    </source>
</evidence>
<sequence length="255" mass="28677">MFRWAIDEGLGMFVKILENPPTGSVVWDYYAHEAAKGLNPLARAAKSGHVDVLVYFMSLLRMNHHFAEDDCGVLFEMVQHASPSILEQIRLWIDESKSKVYVLRYLSRQFWNVCKAGSTQEAVVLVHLGVDINIRVKDASQKLKSPLEVATECSHTGIISVLQRQNPDPKSRLRSMEFAVSNQMEEIISLLQSGFDSKILAETLFESLTVGAAAMCRRLIDLGADVNFHPPCRDPPLFIAINNHSADLVDNWTCY</sequence>
<dbReference type="Gene3D" id="1.25.40.20">
    <property type="entry name" value="Ankyrin repeat-containing domain"/>
    <property type="match status" value="1"/>
</dbReference>
<name>A0A8H3YTH5_VENIN</name>
<dbReference type="EMBL" id="WNWQ01000533">
    <property type="protein sequence ID" value="KAE9966393.1"/>
    <property type="molecule type" value="Genomic_DNA"/>
</dbReference>
<keyword evidence="5" id="KW-1185">Reference proteome</keyword>
<dbReference type="EMBL" id="WNWS01000438">
    <property type="protein sequence ID" value="KAE9967801.1"/>
    <property type="molecule type" value="Genomic_DNA"/>
</dbReference>
<dbReference type="Proteomes" id="UP000433883">
    <property type="component" value="Unassembled WGS sequence"/>
</dbReference>
<comment type="caution">
    <text evidence="3">The sequence shown here is derived from an EMBL/GenBank/DDBJ whole genome shotgun (WGS) entry which is preliminary data.</text>
</comment>
<proteinExistence type="predicted"/>
<evidence type="ECO:0000313" key="2">
    <source>
        <dbReference type="EMBL" id="KAE9967801.1"/>
    </source>
</evidence>
<dbReference type="InterPro" id="IPR036770">
    <property type="entry name" value="Ankyrin_rpt-contain_sf"/>
</dbReference>
<dbReference type="AlphaFoldDB" id="A0A8H3YTH5"/>
<dbReference type="Proteomes" id="UP000490939">
    <property type="component" value="Unassembled WGS sequence"/>
</dbReference>
<accession>A0A8H3YTH5</accession>
<gene>
    <name evidence="1" type="ORF">BLS_007036</name>
    <name evidence="3" type="ORF">EG327_009252</name>
    <name evidence="2" type="ORF">EG328_007964</name>
</gene>
<organism evidence="3 5">
    <name type="scientific">Venturia inaequalis</name>
    <name type="common">Apple scab fungus</name>
    <dbReference type="NCBI Taxonomy" id="5025"/>
    <lineage>
        <taxon>Eukaryota</taxon>
        <taxon>Fungi</taxon>
        <taxon>Dikarya</taxon>
        <taxon>Ascomycota</taxon>
        <taxon>Pezizomycotina</taxon>
        <taxon>Dothideomycetes</taxon>
        <taxon>Pleosporomycetidae</taxon>
        <taxon>Venturiales</taxon>
        <taxon>Venturiaceae</taxon>
        <taxon>Venturia</taxon>
    </lineage>
</organism>
<protein>
    <submittedName>
        <fullName evidence="3">Uncharacterized protein</fullName>
    </submittedName>
</protein>